<feature type="region of interest" description="Disordered" evidence="7">
    <location>
        <begin position="259"/>
        <end position="291"/>
    </location>
</feature>
<name>A0ABR3Y4E9_9PEZI</name>
<evidence type="ECO:0000256" key="7">
    <source>
        <dbReference type="SAM" id="MobiDB-lite"/>
    </source>
</evidence>
<sequence length="291" mass="31629">MPPRLLTNRTSAIIAVNTFLFTATVYWVIFFLPVYFQAVQLDSATRAGINVMPVSILGIPTSALAAWAIAKWGKYKIIHLFGFAFFSLGLGLFSRLDAHTPTGVWVGYMFTGPIGGGLLLNSQLPAFQAPASEADQALATGCWNFIRTLGSIWGVAIPAAVFSNHINGLVAAGEVTNPVAAALLVDGGAYEHASAAFIHMFPSSMEQAEIVSVYQSAIRMIFLICIAFSGFSFILCLFEKDVELRTELVTDYGLKSEKEAAAHEIKSQDPEAAMQRRKTKDRSETRSHPTE</sequence>
<feature type="transmembrane region" description="Helical" evidence="8">
    <location>
        <begin position="77"/>
        <end position="96"/>
    </location>
</feature>
<feature type="transmembrane region" description="Helical" evidence="8">
    <location>
        <begin position="48"/>
        <end position="70"/>
    </location>
</feature>
<evidence type="ECO:0000256" key="5">
    <source>
        <dbReference type="ARBA" id="ARBA00023136"/>
    </source>
</evidence>
<evidence type="ECO:0000256" key="8">
    <source>
        <dbReference type="SAM" id="Phobius"/>
    </source>
</evidence>
<organism evidence="9 10">
    <name type="scientific">Diaporthe australafricana</name>
    <dbReference type="NCBI Taxonomy" id="127596"/>
    <lineage>
        <taxon>Eukaryota</taxon>
        <taxon>Fungi</taxon>
        <taxon>Dikarya</taxon>
        <taxon>Ascomycota</taxon>
        <taxon>Pezizomycotina</taxon>
        <taxon>Sordariomycetes</taxon>
        <taxon>Sordariomycetidae</taxon>
        <taxon>Diaporthales</taxon>
        <taxon>Diaporthaceae</taxon>
        <taxon>Diaporthe</taxon>
    </lineage>
</organism>
<evidence type="ECO:0000256" key="1">
    <source>
        <dbReference type="ARBA" id="ARBA00004141"/>
    </source>
</evidence>
<accession>A0ABR3Y4E9</accession>
<feature type="compositionally biased region" description="Basic and acidic residues" evidence="7">
    <location>
        <begin position="281"/>
        <end position="291"/>
    </location>
</feature>
<keyword evidence="6" id="KW-0325">Glycoprotein</keyword>
<evidence type="ECO:0000256" key="2">
    <source>
        <dbReference type="ARBA" id="ARBA00022448"/>
    </source>
</evidence>
<protein>
    <recommendedName>
        <fullName evidence="11">Major facilitator superfamily transporter</fullName>
    </recommendedName>
</protein>
<keyword evidence="5 8" id="KW-0472">Membrane</keyword>
<evidence type="ECO:0000256" key="3">
    <source>
        <dbReference type="ARBA" id="ARBA00022692"/>
    </source>
</evidence>
<evidence type="ECO:0000256" key="6">
    <source>
        <dbReference type="ARBA" id="ARBA00023180"/>
    </source>
</evidence>
<dbReference type="EMBL" id="JAWRVE010000003">
    <property type="protein sequence ID" value="KAL1882815.1"/>
    <property type="molecule type" value="Genomic_DNA"/>
</dbReference>
<dbReference type="PANTHER" id="PTHR23501">
    <property type="entry name" value="MAJOR FACILITATOR SUPERFAMILY"/>
    <property type="match status" value="1"/>
</dbReference>
<keyword evidence="4 8" id="KW-1133">Transmembrane helix</keyword>
<dbReference type="Proteomes" id="UP001583177">
    <property type="component" value="Unassembled WGS sequence"/>
</dbReference>
<gene>
    <name evidence="9" type="ORF">Daus18300_000453</name>
</gene>
<evidence type="ECO:0000313" key="9">
    <source>
        <dbReference type="EMBL" id="KAL1882815.1"/>
    </source>
</evidence>
<dbReference type="InterPro" id="IPR036259">
    <property type="entry name" value="MFS_trans_sf"/>
</dbReference>
<keyword evidence="10" id="KW-1185">Reference proteome</keyword>
<proteinExistence type="predicted"/>
<reference evidence="9 10" key="1">
    <citation type="journal article" date="2024" name="IMA Fungus">
        <title>IMA Genome - F19 : A genome assembly and annotation guide to empower mycologists, including annotated draft genome sequences of Ceratocystis pirilliformis, Diaporthe australafricana, Fusarium ophioides, Paecilomyces lecythidis, and Sporothrix stenoceras.</title>
        <authorList>
            <person name="Aylward J."/>
            <person name="Wilson A.M."/>
            <person name="Visagie C.M."/>
            <person name="Spraker J."/>
            <person name="Barnes I."/>
            <person name="Buitendag C."/>
            <person name="Ceriani C."/>
            <person name="Del Mar Angel L."/>
            <person name="du Plessis D."/>
            <person name="Fuchs T."/>
            <person name="Gasser K."/>
            <person name="Kramer D."/>
            <person name="Li W."/>
            <person name="Munsamy K."/>
            <person name="Piso A."/>
            <person name="Price J.L."/>
            <person name="Sonnekus B."/>
            <person name="Thomas C."/>
            <person name="van der Nest A."/>
            <person name="van Dijk A."/>
            <person name="van Heerden A."/>
            <person name="van Vuuren N."/>
            <person name="Yilmaz N."/>
            <person name="Duong T.A."/>
            <person name="van der Merwe N.A."/>
            <person name="Wingfield M.J."/>
            <person name="Wingfield B.D."/>
        </authorList>
    </citation>
    <scope>NUCLEOTIDE SEQUENCE [LARGE SCALE GENOMIC DNA]</scope>
    <source>
        <strain evidence="9 10">CMW 18300</strain>
    </source>
</reference>
<dbReference type="SUPFAM" id="SSF103473">
    <property type="entry name" value="MFS general substrate transporter"/>
    <property type="match status" value="1"/>
</dbReference>
<evidence type="ECO:0008006" key="11">
    <source>
        <dbReference type="Google" id="ProtNLM"/>
    </source>
</evidence>
<dbReference type="Gene3D" id="1.20.1250.20">
    <property type="entry name" value="MFS general substrate transporter like domains"/>
    <property type="match status" value="1"/>
</dbReference>
<evidence type="ECO:0000313" key="10">
    <source>
        <dbReference type="Proteomes" id="UP001583177"/>
    </source>
</evidence>
<keyword evidence="3 8" id="KW-0812">Transmembrane</keyword>
<keyword evidence="2" id="KW-0813">Transport</keyword>
<comment type="subcellular location">
    <subcellularLocation>
        <location evidence="1">Membrane</location>
        <topology evidence="1">Multi-pass membrane protein</topology>
    </subcellularLocation>
</comment>
<comment type="caution">
    <text evidence="9">The sequence shown here is derived from an EMBL/GenBank/DDBJ whole genome shotgun (WGS) entry which is preliminary data.</text>
</comment>
<evidence type="ECO:0000256" key="4">
    <source>
        <dbReference type="ARBA" id="ARBA00022989"/>
    </source>
</evidence>
<feature type="transmembrane region" description="Helical" evidence="8">
    <location>
        <begin position="217"/>
        <end position="238"/>
    </location>
</feature>
<feature type="compositionally biased region" description="Basic and acidic residues" evidence="7">
    <location>
        <begin position="259"/>
        <end position="269"/>
    </location>
</feature>
<dbReference type="PANTHER" id="PTHR23501:SF187">
    <property type="entry name" value="MAJOR FACILITATOR SUPERFAMILY (MFS) PROFILE DOMAIN-CONTAINING PROTEIN"/>
    <property type="match status" value="1"/>
</dbReference>
<feature type="transmembrane region" description="Helical" evidence="8">
    <location>
        <begin position="12"/>
        <end position="36"/>
    </location>
</feature>